<dbReference type="RefSeq" id="WP_108828316.1">
    <property type="nucleotide sequence ID" value="NZ_OMOR01000001.1"/>
</dbReference>
<evidence type="ECO:0000313" key="7">
    <source>
        <dbReference type="EMBL" id="SPH21204.1"/>
    </source>
</evidence>
<dbReference type="EMBL" id="OMOR01000001">
    <property type="protein sequence ID" value="SPH21204.1"/>
    <property type="molecule type" value="Genomic_DNA"/>
</dbReference>
<dbReference type="Proteomes" id="UP000244880">
    <property type="component" value="Unassembled WGS sequence"/>
</dbReference>
<keyword evidence="2" id="KW-1003">Cell membrane</keyword>
<comment type="subcellular location">
    <subcellularLocation>
        <location evidence="1">Cell membrane</location>
        <topology evidence="1">Multi-pass membrane protein</topology>
    </subcellularLocation>
</comment>
<organism evidence="7 8">
    <name type="scientific">Ascidiaceihabitans donghaensis</name>
    <dbReference type="NCBI Taxonomy" id="1510460"/>
    <lineage>
        <taxon>Bacteria</taxon>
        <taxon>Pseudomonadati</taxon>
        <taxon>Pseudomonadota</taxon>
        <taxon>Alphaproteobacteria</taxon>
        <taxon>Rhodobacterales</taxon>
        <taxon>Paracoccaceae</taxon>
        <taxon>Ascidiaceihabitans</taxon>
    </lineage>
</organism>
<dbReference type="OrthoDB" id="9804822at2"/>
<keyword evidence="8" id="KW-1185">Reference proteome</keyword>
<dbReference type="InterPro" id="IPR001123">
    <property type="entry name" value="LeuE-type"/>
</dbReference>
<accession>A0A2R8BDS8</accession>
<feature type="transmembrane region" description="Helical" evidence="6">
    <location>
        <begin position="67"/>
        <end position="88"/>
    </location>
</feature>
<dbReference type="GO" id="GO:0015171">
    <property type="term" value="F:amino acid transmembrane transporter activity"/>
    <property type="evidence" value="ECO:0007669"/>
    <property type="project" value="TreeGrafter"/>
</dbReference>
<protein>
    <submittedName>
        <fullName evidence="7">Threonine efflux protein</fullName>
    </submittedName>
</protein>
<keyword evidence="3 6" id="KW-0812">Transmembrane</keyword>
<feature type="transmembrane region" description="Helical" evidence="6">
    <location>
        <begin position="6"/>
        <end position="28"/>
    </location>
</feature>
<proteinExistence type="predicted"/>
<evidence type="ECO:0000256" key="4">
    <source>
        <dbReference type="ARBA" id="ARBA00022989"/>
    </source>
</evidence>
<evidence type="ECO:0000256" key="3">
    <source>
        <dbReference type="ARBA" id="ARBA00022692"/>
    </source>
</evidence>
<dbReference type="GO" id="GO:0005886">
    <property type="term" value="C:plasma membrane"/>
    <property type="evidence" value="ECO:0007669"/>
    <property type="project" value="UniProtKB-SubCell"/>
</dbReference>
<feature type="transmembrane region" description="Helical" evidence="6">
    <location>
        <begin position="40"/>
        <end position="61"/>
    </location>
</feature>
<evidence type="ECO:0000256" key="2">
    <source>
        <dbReference type="ARBA" id="ARBA00022475"/>
    </source>
</evidence>
<feature type="transmembrane region" description="Helical" evidence="6">
    <location>
        <begin position="146"/>
        <end position="168"/>
    </location>
</feature>
<dbReference type="AlphaFoldDB" id="A0A2R8BDS8"/>
<dbReference type="Pfam" id="PF01810">
    <property type="entry name" value="LysE"/>
    <property type="match status" value="1"/>
</dbReference>
<evidence type="ECO:0000256" key="5">
    <source>
        <dbReference type="ARBA" id="ARBA00023136"/>
    </source>
</evidence>
<dbReference type="PANTHER" id="PTHR30086:SF19">
    <property type="entry name" value="THREONINE EFFLUX PROTEIN"/>
    <property type="match status" value="1"/>
</dbReference>
<reference evidence="7 8" key="1">
    <citation type="submission" date="2018-03" db="EMBL/GenBank/DDBJ databases">
        <authorList>
            <person name="Keele B.F."/>
        </authorList>
    </citation>
    <scope>NUCLEOTIDE SEQUENCE [LARGE SCALE GENOMIC DNA]</scope>
    <source>
        <strain evidence="7 8">CECT 8599</strain>
    </source>
</reference>
<keyword evidence="5 6" id="KW-0472">Membrane</keyword>
<feature type="transmembrane region" description="Helical" evidence="6">
    <location>
        <begin position="109"/>
        <end position="134"/>
    </location>
</feature>
<keyword evidence="4 6" id="KW-1133">Transmembrane helix</keyword>
<evidence type="ECO:0000256" key="6">
    <source>
        <dbReference type="SAM" id="Phobius"/>
    </source>
</evidence>
<gene>
    <name evidence="7" type="primary">rhtC_2</name>
    <name evidence="7" type="ORF">ASD8599_01952</name>
</gene>
<sequence length="200" mass="21227">MTWDALLAFNTILIVALASPGAAMLFAMKTAVTSGRRAGIFTGLGLGCAATCWTGAAFLGLEAVFTLFPWAYTALKIGGALYLLYLAVTIWRSAHDTLGQAPKGHGRAFLDGLLVNFGNPKSMLFAAAVIVVIFPKDLTSTDIAFVMLNHLTLEVIFYAGFAVLLSSPPARAGYLRLKPLFDRIASLLLGGFGLKLLLGK</sequence>
<name>A0A2R8BDS8_9RHOB</name>
<evidence type="ECO:0000313" key="8">
    <source>
        <dbReference type="Proteomes" id="UP000244880"/>
    </source>
</evidence>
<dbReference type="PANTHER" id="PTHR30086">
    <property type="entry name" value="ARGININE EXPORTER PROTEIN ARGO"/>
    <property type="match status" value="1"/>
</dbReference>
<evidence type="ECO:0000256" key="1">
    <source>
        <dbReference type="ARBA" id="ARBA00004651"/>
    </source>
</evidence>